<feature type="compositionally biased region" description="Acidic residues" evidence="1">
    <location>
        <begin position="28"/>
        <end position="38"/>
    </location>
</feature>
<evidence type="ECO:0000313" key="3">
    <source>
        <dbReference type="EMBL" id="WEL38997.1"/>
    </source>
</evidence>
<dbReference type="AlphaFoldDB" id="A0A9Q9F8J9"/>
<protein>
    <submittedName>
        <fullName evidence="2">Uncharacterized protein</fullName>
    </submittedName>
</protein>
<dbReference type="EMBL" id="CP075153">
    <property type="protein sequence ID" value="UTX43523.1"/>
    <property type="molecule type" value="Genomic_DNA"/>
</dbReference>
<dbReference type="Proteomes" id="UP001217963">
    <property type="component" value="Chromosome VII"/>
</dbReference>
<dbReference type="EMBL" id="CP119068">
    <property type="protein sequence ID" value="WEL38997.1"/>
    <property type="molecule type" value="Genomic_DNA"/>
</dbReference>
<organism evidence="2 4">
    <name type="scientific">Encephalitozoon hellem</name>
    <name type="common">Microsporidian parasite</name>
    <dbReference type="NCBI Taxonomy" id="27973"/>
    <lineage>
        <taxon>Eukaryota</taxon>
        <taxon>Fungi</taxon>
        <taxon>Fungi incertae sedis</taxon>
        <taxon>Microsporidia</taxon>
        <taxon>Unikaryonidae</taxon>
        <taxon>Encephalitozoon</taxon>
    </lineage>
</organism>
<reference evidence="2" key="1">
    <citation type="submission" date="2022-10" db="EMBL/GenBank/DDBJ databases">
        <title>Encephalitozoon hellem ATCC 50604 Complete Genome.</title>
        <authorList>
            <person name="Mascarenhas dos Santos A.C."/>
            <person name="Julian A.T."/>
            <person name="Pombert J.-F."/>
        </authorList>
    </citation>
    <scope>NUCLEOTIDE SEQUENCE</scope>
    <source>
        <strain evidence="2">ATCC 50604</strain>
    </source>
</reference>
<evidence type="ECO:0000313" key="5">
    <source>
        <dbReference type="Proteomes" id="UP001217963"/>
    </source>
</evidence>
<name>A0A9Q9F8J9_ENCHE</name>
<gene>
    <name evidence="2" type="ORF">GPU96_07g12820</name>
    <name evidence="3" type="ORF">PFJ87_07g00740</name>
</gene>
<dbReference type="Proteomes" id="UP001059546">
    <property type="component" value="Chromosome VII"/>
</dbReference>
<proteinExistence type="predicted"/>
<sequence>MRKVNKVVHSDPNVEELLLSLQIENESFEENQESEEASEDSHASSDEIEYRIIGESGSSGFSATDFSAKVLKEKGEYNISKGPLPFSLFEIVGNKGRTESTVITNQKFSIEGGRYDYGFTPSDLKRYRIKRKKKTKEVCPNWEDISEEKRNEPKRICVRSLRLKSKK</sequence>
<evidence type="ECO:0000256" key="1">
    <source>
        <dbReference type="SAM" id="MobiDB-lite"/>
    </source>
</evidence>
<evidence type="ECO:0000313" key="4">
    <source>
        <dbReference type="Proteomes" id="UP001059546"/>
    </source>
</evidence>
<feature type="compositionally biased region" description="Basic and acidic residues" evidence="1">
    <location>
        <begin position="39"/>
        <end position="49"/>
    </location>
</feature>
<accession>A0A9Q9F8J9</accession>
<dbReference type="OrthoDB" id="2192700at2759"/>
<evidence type="ECO:0000313" key="2">
    <source>
        <dbReference type="EMBL" id="UTX43523.1"/>
    </source>
</evidence>
<keyword evidence="5" id="KW-1185">Reference proteome</keyword>
<feature type="region of interest" description="Disordered" evidence="1">
    <location>
        <begin position="28"/>
        <end position="49"/>
    </location>
</feature>
<reference evidence="3 5" key="2">
    <citation type="submission" date="2023-02" db="EMBL/GenBank/DDBJ databases">
        <title>Encephalitozoon hellem ATCC 50451 complete genome.</title>
        <authorList>
            <person name="Mascarenhas dos Santos A.C."/>
            <person name="Julian A.T."/>
            <person name="Pombert J.-F."/>
        </authorList>
    </citation>
    <scope>NUCLEOTIDE SEQUENCE [LARGE SCALE GENOMIC DNA]</scope>
    <source>
        <strain evidence="3 5">ATCC 50451</strain>
    </source>
</reference>